<dbReference type="InterPro" id="IPR029021">
    <property type="entry name" value="Prot-tyrosine_phosphatase-like"/>
</dbReference>
<dbReference type="GO" id="GO:0004725">
    <property type="term" value="F:protein tyrosine phosphatase activity"/>
    <property type="evidence" value="ECO:0007669"/>
    <property type="project" value="TreeGrafter"/>
</dbReference>
<keyword evidence="3" id="KW-0904">Protein phosphatase</keyword>
<protein>
    <recommendedName>
        <fullName evidence="6">Tyrosine specific protein phosphatases domain-containing protein</fullName>
    </recommendedName>
</protein>
<dbReference type="SMART" id="SM00195">
    <property type="entry name" value="DSPc"/>
    <property type="match status" value="1"/>
</dbReference>
<dbReference type="GO" id="GO:0004722">
    <property type="term" value="F:protein serine/threonine phosphatase activity"/>
    <property type="evidence" value="ECO:0007669"/>
    <property type="project" value="UniProtKB-EC"/>
</dbReference>
<comment type="similarity">
    <text evidence="1">Belongs to the protein-tyrosine phosphatase family. Non-receptor class dual specificity subfamily.</text>
</comment>
<keyword evidence="2" id="KW-0378">Hydrolase</keyword>
<evidence type="ECO:0000256" key="1">
    <source>
        <dbReference type="ARBA" id="ARBA00008601"/>
    </source>
</evidence>
<dbReference type="EMBL" id="HBGF01024955">
    <property type="protein sequence ID" value="CAD9119440.1"/>
    <property type="molecule type" value="Transcribed_RNA"/>
</dbReference>
<reference evidence="7" key="1">
    <citation type="submission" date="2021-01" db="EMBL/GenBank/DDBJ databases">
        <authorList>
            <person name="Corre E."/>
            <person name="Pelletier E."/>
            <person name="Niang G."/>
            <person name="Scheremetjew M."/>
            <person name="Finn R."/>
            <person name="Kale V."/>
            <person name="Holt S."/>
            <person name="Cochrane G."/>
            <person name="Meng A."/>
            <person name="Brown T."/>
            <person name="Cohen L."/>
        </authorList>
    </citation>
    <scope>NUCLEOTIDE SEQUENCE</scope>
    <source>
        <strain evidence="7">CCAP 1951/1</strain>
    </source>
</reference>
<proteinExistence type="inferred from homology"/>
<dbReference type="AlphaFoldDB" id="A0A7S1M1T9"/>
<dbReference type="InterPro" id="IPR000387">
    <property type="entry name" value="Tyr_Pase_dom"/>
</dbReference>
<dbReference type="GO" id="GO:0005829">
    <property type="term" value="C:cytosol"/>
    <property type="evidence" value="ECO:0007669"/>
    <property type="project" value="TreeGrafter"/>
</dbReference>
<name>A0A7S1M1T9_NEODS</name>
<evidence type="ECO:0000256" key="4">
    <source>
        <dbReference type="ARBA" id="ARBA00047761"/>
    </source>
</evidence>
<comment type="catalytic activity">
    <reaction evidence="4">
        <text>O-phospho-L-seryl-[protein] + H2O = L-seryl-[protein] + phosphate</text>
        <dbReference type="Rhea" id="RHEA:20629"/>
        <dbReference type="Rhea" id="RHEA-COMP:9863"/>
        <dbReference type="Rhea" id="RHEA-COMP:11604"/>
        <dbReference type="ChEBI" id="CHEBI:15377"/>
        <dbReference type="ChEBI" id="CHEBI:29999"/>
        <dbReference type="ChEBI" id="CHEBI:43474"/>
        <dbReference type="ChEBI" id="CHEBI:83421"/>
        <dbReference type="EC" id="3.1.3.16"/>
    </reaction>
</comment>
<evidence type="ECO:0000313" key="7">
    <source>
        <dbReference type="EMBL" id="CAD9119440.1"/>
    </source>
</evidence>
<dbReference type="Pfam" id="PF00782">
    <property type="entry name" value="DSPc"/>
    <property type="match status" value="1"/>
</dbReference>
<dbReference type="InterPro" id="IPR016130">
    <property type="entry name" value="Tyr_Pase_AS"/>
</dbReference>
<dbReference type="PROSITE" id="PS00383">
    <property type="entry name" value="TYR_PHOSPHATASE_1"/>
    <property type="match status" value="1"/>
</dbReference>
<dbReference type="PROSITE" id="PS50056">
    <property type="entry name" value="TYR_PHOSPHATASE_2"/>
    <property type="match status" value="1"/>
</dbReference>
<dbReference type="PANTHER" id="PTHR45948">
    <property type="entry name" value="DUAL SPECIFICITY PROTEIN PHOSPHATASE DDB_G0269404-RELATED"/>
    <property type="match status" value="1"/>
</dbReference>
<comment type="catalytic activity">
    <reaction evidence="5">
        <text>O-phospho-L-threonyl-[protein] + H2O = L-threonyl-[protein] + phosphate</text>
        <dbReference type="Rhea" id="RHEA:47004"/>
        <dbReference type="Rhea" id="RHEA-COMP:11060"/>
        <dbReference type="Rhea" id="RHEA-COMP:11605"/>
        <dbReference type="ChEBI" id="CHEBI:15377"/>
        <dbReference type="ChEBI" id="CHEBI:30013"/>
        <dbReference type="ChEBI" id="CHEBI:43474"/>
        <dbReference type="ChEBI" id="CHEBI:61977"/>
        <dbReference type="EC" id="3.1.3.16"/>
    </reaction>
</comment>
<dbReference type="PANTHER" id="PTHR45948:SF2">
    <property type="entry name" value="DUAL SPECIFICITY PROTEIN PHOSPHATASE"/>
    <property type="match status" value="1"/>
</dbReference>
<accession>A0A7S1M1T9</accession>
<gene>
    <name evidence="7" type="ORF">NDES1114_LOCUS16543</name>
</gene>
<dbReference type="GO" id="GO:0007165">
    <property type="term" value="P:signal transduction"/>
    <property type="evidence" value="ECO:0007669"/>
    <property type="project" value="TreeGrafter"/>
</dbReference>
<feature type="domain" description="Tyrosine specific protein phosphatases" evidence="6">
    <location>
        <begin position="216"/>
        <end position="290"/>
    </location>
</feature>
<dbReference type="CDD" id="cd14498">
    <property type="entry name" value="DSP"/>
    <property type="match status" value="1"/>
</dbReference>
<evidence type="ECO:0000256" key="3">
    <source>
        <dbReference type="ARBA" id="ARBA00022912"/>
    </source>
</evidence>
<evidence type="ECO:0000259" key="6">
    <source>
        <dbReference type="PROSITE" id="PS50056"/>
    </source>
</evidence>
<sequence length="304" mass="32211">MSAPRAAPLVHPDPLERLALLRHSARTITLSVAKFTFNRARGAPGSATEVAECLESVKAAIPDASLPEPTSDDWFTAAFEAVLRRADAHLTADLPGGLVRHGTGTATLEDALWRLLGAGGHRPLDIIRRSMQQIHPALHLRDGATDAPARLDGATAPPPVRIFISGKIAAGGAALLDYFRVSHVITCFATGRTIDVGDRHRLVLPCVDDEAYDLSRDFETAIAFFDAACAEAAAAGSRLTLLVHCAAGMHRCTAISAAILVKSLGYDLPTALAAIKSVRPMAEPTPSFLRQLEKLAGGEPRAEV</sequence>
<dbReference type="SUPFAM" id="SSF52799">
    <property type="entry name" value="(Phosphotyrosine protein) phosphatases II"/>
    <property type="match status" value="1"/>
</dbReference>
<dbReference type="InterPro" id="IPR000340">
    <property type="entry name" value="Dual-sp_phosphatase_cat-dom"/>
</dbReference>
<evidence type="ECO:0000256" key="5">
    <source>
        <dbReference type="ARBA" id="ARBA00048336"/>
    </source>
</evidence>
<dbReference type="InterPro" id="IPR020422">
    <property type="entry name" value="TYR_PHOSPHATASE_DUAL_dom"/>
</dbReference>
<evidence type="ECO:0000256" key="2">
    <source>
        <dbReference type="ARBA" id="ARBA00022801"/>
    </source>
</evidence>
<organism evidence="7">
    <name type="scientific">Neobodo designis</name>
    <name type="common">Flagellated protozoan</name>
    <name type="synonym">Bodo designis</name>
    <dbReference type="NCBI Taxonomy" id="312471"/>
    <lineage>
        <taxon>Eukaryota</taxon>
        <taxon>Discoba</taxon>
        <taxon>Euglenozoa</taxon>
        <taxon>Kinetoplastea</taxon>
        <taxon>Metakinetoplastina</taxon>
        <taxon>Neobodonida</taxon>
        <taxon>Neobodo</taxon>
    </lineage>
</organism>
<dbReference type="Gene3D" id="3.90.190.10">
    <property type="entry name" value="Protein tyrosine phosphatase superfamily"/>
    <property type="match status" value="1"/>
</dbReference>